<dbReference type="RefSeq" id="WP_184747390.1">
    <property type="nucleotide sequence ID" value="NZ_JACHGJ010000005.1"/>
</dbReference>
<gene>
    <name evidence="1" type="ORF">HNR50_002819</name>
</gene>
<name>A0A841RBS0_9SPIO</name>
<dbReference type="SUPFAM" id="SSF53383">
    <property type="entry name" value="PLP-dependent transferases"/>
    <property type="match status" value="1"/>
</dbReference>
<reference evidence="1 2" key="1">
    <citation type="submission" date="2020-08" db="EMBL/GenBank/DDBJ databases">
        <title>Genomic Encyclopedia of Type Strains, Phase IV (KMG-IV): sequencing the most valuable type-strain genomes for metagenomic binning, comparative biology and taxonomic classification.</title>
        <authorList>
            <person name="Goeker M."/>
        </authorList>
    </citation>
    <scope>NUCLEOTIDE SEQUENCE [LARGE SCALE GENOMIC DNA]</scope>
    <source>
        <strain evidence="1 2">DSM 2461</strain>
    </source>
</reference>
<dbReference type="Gene3D" id="3.40.640.10">
    <property type="entry name" value="Type I PLP-dependent aspartate aminotransferase-like (Major domain)"/>
    <property type="match status" value="1"/>
</dbReference>
<organism evidence="1 2">
    <name type="scientific">Spirochaeta isovalerica</name>
    <dbReference type="NCBI Taxonomy" id="150"/>
    <lineage>
        <taxon>Bacteria</taxon>
        <taxon>Pseudomonadati</taxon>
        <taxon>Spirochaetota</taxon>
        <taxon>Spirochaetia</taxon>
        <taxon>Spirochaetales</taxon>
        <taxon>Spirochaetaceae</taxon>
        <taxon>Spirochaeta</taxon>
    </lineage>
</organism>
<sequence length="253" mass="28805">MSDDLMRMITPIKRARGFYLYDDKGRRFLDLFLDGGRALCGHRPNGLSNVLKNTLSRGLYAPYPSVYDSRLYKVLKKGFPRFSRRAVYSSLDSFEKACGEAVSFDDPALSAQTGRNVIWRPYLPVPENADRLLVNLPYPGIDAVAILSDQKDLPQSDRLSPVIQAGLVRSWFDLQLRMKELDTEGWSLLDDTGHWERTGPYLRPLCAKEDYPDLFKLYLENGILISPLYDKPSVIAVDIKEGSLKKLKQALKR</sequence>
<dbReference type="InterPro" id="IPR015421">
    <property type="entry name" value="PyrdxlP-dep_Trfase_major"/>
</dbReference>
<comment type="caution">
    <text evidence="1">The sequence shown here is derived from an EMBL/GenBank/DDBJ whole genome shotgun (WGS) entry which is preliminary data.</text>
</comment>
<evidence type="ECO:0000313" key="2">
    <source>
        <dbReference type="Proteomes" id="UP000587760"/>
    </source>
</evidence>
<keyword evidence="2" id="KW-1185">Reference proteome</keyword>
<evidence type="ECO:0000313" key="1">
    <source>
        <dbReference type="EMBL" id="MBB6481146.1"/>
    </source>
</evidence>
<dbReference type="EMBL" id="JACHGJ010000005">
    <property type="protein sequence ID" value="MBB6481146.1"/>
    <property type="molecule type" value="Genomic_DNA"/>
</dbReference>
<protein>
    <recommendedName>
        <fullName evidence="3">Aminotransferase class-III</fullName>
    </recommendedName>
</protein>
<dbReference type="InterPro" id="IPR015422">
    <property type="entry name" value="PyrdxlP-dep_Trfase_small"/>
</dbReference>
<dbReference type="Gene3D" id="3.90.1150.10">
    <property type="entry name" value="Aspartate Aminotransferase, domain 1"/>
    <property type="match status" value="1"/>
</dbReference>
<dbReference type="Proteomes" id="UP000587760">
    <property type="component" value="Unassembled WGS sequence"/>
</dbReference>
<dbReference type="InterPro" id="IPR015424">
    <property type="entry name" value="PyrdxlP-dep_Trfase"/>
</dbReference>
<accession>A0A841RBS0</accession>
<proteinExistence type="predicted"/>
<dbReference type="AlphaFoldDB" id="A0A841RBS0"/>
<evidence type="ECO:0008006" key="3">
    <source>
        <dbReference type="Google" id="ProtNLM"/>
    </source>
</evidence>